<dbReference type="FunFam" id="1.10.10.10:FF:000001">
    <property type="entry name" value="LysR family transcriptional regulator"/>
    <property type="match status" value="1"/>
</dbReference>
<dbReference type="InterPro" id="IPR036388">
    <property type="entry name" value="WH-like_DNA-bd_sf"/>
</dbReference>
<dbReference type="GO" id="GO:0003677">
    <property type="term" value="F:DNA binding"/>
    <property type="evidence" value="ECO:0007669"/>
    <property type="project" value="UniProtKB-KW"/>
</dbReference>
<dbReference type="SUPFAM" id="SSF53850">
    <property type="entry name" value="Periplasmic binding protein-like II"/>
    <property type="match status" value="1"/>
</dbReference>
<evidence type="ECO:0000256" key="1">
    <source>
        <dbReference type="ARBA" id="ARBA00009437"/>
    </source>
</evidence>
<evidence type="ECO:0000313" key="7">
    <source>
        <dbReference type="EMBL" id="EME54669.1"/>
    </source>
</evidence>
<gene>
    <name evidence="7" type="ORF">H074_28353</name>
</gene>
<reference evidence="7 8" key="1">
    <citation type="journal article" date="2013" name="Genome Announc.">
        <title>Draft Genome Sequence of Amycolatopsis decaplanina Strain DSM 44594T.</title>
        <authorList>
            <person name="Kaur N."/>
            <person name="Kumar S."/>
            <person name="Bala M."/>
            <person name="Raghava G.P."/>
            <person name="Mayilraj S."/>
        </authorList>
    </citation>
    <scope>NUCLEOTIDE SEQUENCE [LARGE SCALE GENOMIC DNA]</scope>
    <source>
        <strain evidence="7 8">DSM 44594</strain>
    </source>
</reference>
<dbReference type="Proteomes" id="UP000054226">
    <property type="component" value="Unassembled WGS sequence"/>
</dbReference>
<dbReference type="AlphaFoldDB" id="M2Z249"/>
<dbReference type="InterPro" id="IPR036390">
    <property type="entry name" value="WH_DNA-bd_sf"/>
</dbReference>
<protein>
    <submittedName>
        <fullName evidence="7">LysR family transcriptional regulator</fullName>
    </submittedName>
</protein>
<dbReference type="Gene3D" id="1.10.10.10">
    <property type="entry name" value="Winged helix-like DNA-binding domain superfamily/Winged helix DNA-binding domain"/>
    <property type="match status" value="1"/>
</dbReference>
<keyword evidence="3" id="KW-0238">DNA-binding</keyword>
<evidence type="ECO:0000256" key="5">
    <source>
        <dbReference type="SAM" id="MobiDB-lite"/>
    </source>
</evidence>
<dbReference type="Gene3D" id="3.40.190.10">
    <property type="entry name" value="Periplasmic binding protein-like II"/>
    <property type="match status" value="2"/>
</dbReference>
<evidence type="ECO:0000256" key="4">
    <source>
        <dbReference type="ARBA" id="ARBA00023163"/>
    </source>
</evidence>
<evidence type="ECO:0000256" key="3">
    <source>
        <dbReference type="ARBA" id="ARBA00023125"/>
    </source>
</evidence>
<name>M2Z249_9PSEU</name>
<dbReference type="GO" id="GO:0003700">
    <property type="term" value="F:DNA-binding transcription factor activity"/>
    <property type="evidence" value="ECO:0007669"/>
    <property type="project" value="InterPro"/>
</dbReference>
<organism evidence="7 8">
    <name type="scientific">Amycolatopsis decaplanina DSM 44594</name>
    <dbReference type="NCBI Taxonomy" id="1284240"/>
    <lineage>
        <taxon>Bacteria</taxon>
        <taxon>Bacillati</taxon>
        <taxon>Actinomycetota</taxon>
        <taxon>Actinomycetes</taxon>
        <taxon>Pseudonocardiales</taxon>
        <taxon>Pseudonocardiaceae</taxon>
        <taxon>Amycolatopsis</taxon>
    </lineage>
</organism>
<keyword evidence="4" id="KW-0804">Transcription</keyword>
<dbReference type="InterPro" id="IPR005119">
    <property type="entry name" value="LysR_subst-bd"/>
</dbReference>
<dbReference type="GO" id="GO:0032993">
    <property type="term" value="C:protein-DNA complex"/>
    <property type="evidence" value="ECO:0007669"/>
    <property type="project" value="TreeGrafter"/>
</dbReference>
<dbReference type="PRINTS" id="PR00039">
    <property type="entry name" value="HTHLYSR"/>
</dbReference>
<dbReference type="EMBL" id="AOHO01000069">
    <property type="protein sequence ID" value="EME54669.1"/>
    <property type="molecule type" value="Genomic_DNA"/>
</dbReference>
<keyword evidence="8" id="KW-1185">Reference proteome</keyword>
<evidence type="ECO:0000259" key="6">
    <source>
        <dbReference type="PROSITE" id="PS50931"/>
    </source>
</evidence>
<evidence type="ECO:0000313" key="8">
    <source>
        <dbReference type="Proteomes" id="UP000054226"/>
    </source>
</evidence>
<dbReference type="PANTHER" id="PTHR30346:SF0">
    <property type="entry name" value="HCA OPERON TRANSCRIPTIONAL ACTIVATOR HCAR"/>
    <property type="match status" value="1"/>
</dbReference>
<evidence type="ECO:0000256" key="2">
    <source>
        <dbReference type="ARBA" id="ARBA00023015"/>
    </source>
</evidence>
<sequence>MSFVAVAEELHYGRAAERLSMTQPPLSRRIQLLERDLGVELLDRTHRTVRLTPAGRVFLAEARKILRSSQEAALYVRRAKKGEVGAVTLGFTATAAYSHLEHVIAVANAEVPGVDLVLREMVTAAQVEGLLSGGIDLGMIRPPVTGAGIVTLPLWREPLLAALPSAHPLARRKKNPDVRDFDGEPFIMYSPSEGRYFHDLLVAVFRAARVLPEYTQYPCQVHTVLALVKAELGVALVPAAAAALRFEGVVLRPVDGVEGRPVELELMWRRGNDNPALGALLAVIGDPARRGRQSTVDCTGQASPHSASRASR</sequence>
<dbReference type="InterPro" id="IPR000847">
    <property type="entry name" value="LysR_HTH_N"/>
</dbReference>
<dbReference type="Pfam" id="PF00126">
    <property type="entry name" value="HTH_1"/>
    <property type="match status" value="1"/>
</dbReference>
<feature type="region of interest" description="Disordered" evidence="5">
    <location>
        <begin position="292"/>
        <end position="312"/>
    </location>
</feature>
<feature type="compositionally biased region" description="Polar residues" evidence="5">
    <location>
        <begin position="293"/>
        <end position="312"/>
    </location>
</feature>
<comment type="caution">
    <text evidence="7">The sequence shown here is derived from an EMBL/GenBank/DDBJ whole genome shotgun (WGS) entry which is preliminary data.</text>
</comment>
<accession>M2Z249</accession>
<feature type="domain" description="HTH lysR-type" evidence="6">
    <location>
        <begin position="1"/>
        <end position="52"/>
    </location>
</feature>
<keyword evidence="2" id="KW-0805">Transcription regulation</keyword>
<dbReference type="PROSITE" id="PS50931">
    <property type="entry name" value="HTH_LYSR"/>
    <property type="match status" value="1"/>
</dbReference>
<proteinExistence type="inferred from homology"/>
<comment type="similarity">
    <text evidence="1">Belongs to the LysR transcriptional regulatory family.</text>
</comment>
<dbReference type="Pfam" id="PF03466">
    <property type="entry name" value="LysR_substrate"/>
    <property type="match status" value="1"/>
</dbReference>
<dbReference type="PANTHER" id="PTHR30346">
    <property type="entry name" value="TRANSCRIPTIONAL DUAL REGULATOR HCAR-RELATED"/>
    <property type="match status" value="1"/>
</dbReference>
<dbReference type="SUPFAM" id="SSF46785">
    <property type="entry name" value="Winged helix' DNA-binding domain"/>
    <property type="match status" value="1"/>
</dbReference>